<evidence type="ECO:0000313" key="1">
    <source>
        <dbReference type="EMBL" id="GBN18011.1"/>
    </source>
</evidence>
<comment type="caution">
    <text evidence="1">The sequence shown here is derived from an EMBL/GenBank/DDBJ whole genome shotgun (WGS) entry which is preliminary data.</text>
</comment>
<sequence length="56" mass="6084">HNGRGLSNIQPFPISVTPLQLEWVLPVRECGGPVDGKYVEGKLGYTLARCSTRGSE</sequence>
<dbReference type="EMBL" id="BGPR01201064">
    <property type="protein sequence ID" value="GBN18011.1"/>
    <property type="molecule type" value="Genomic_DNA"/>
</dbReference>
<feature type="non-terminal residue" evidence="1">
    <location>
        <position position="1"/>
    </location>
</feature>
<proteinExistence type="predicted"/>
<reference evidence="1 2" key="1">
    <citation type="journal article" date="2019" name="Sci. Rep.">
        <title>Orb-weaving spider Araneus ventricosus genome elucidates the spidroin gene catalogue.</title>
        <authorList>
            <person name="Kono N."/>
            <person name="Nakamura H."/>
            <person name="Ohtoshi R."/>
            <person name="Moran D.A.P."/>
            <person name="Shinohara A."/>
            <person name="Yoshida Y."/>
            <person name="Fujiwara M."/>
            <person name="Mori M."/>
            <person name="Tomita M."/>
            <person name="Arakawa K."/>
        </authorList>
    </citation>
    <scope>NUCLEOTIDE SEQUENCE [LARGE SCALE GENOMIC DNA]</scope>
</reference>
<gene>
    <name evidence="1" type="ORF">AVEN_189914_1</name>
</gene>
<evidence type="ECO:0000313" key="2">
    <source>
        <dbReference type="Proteomes" id="UP000499080"/>
    </source>
</evidence>
<protein>
    <submittedName>
        <fullName evidence="1">Uncharacterized protein</fullName>
    </submittedName>
</protein>
<name>A0A4Y2LT80_ARAVE</name>
<dbReference type="AlphaFoldDB" id="A0A4Y2LT80"/>
<accession>A0A4Y2LT80</accession>
<dbReference type="Proteomes" id="UP000499080">
    <property type="component" value="Unassembled WGS sequence"/>
</dbReference>
<keyword evidence="2" id="KW-1185">Reference proteome</keyword>
<organism evidence="1 2">
    <name type="scientific">Araneus ventricosus</name>
    <name type="common">Orbweaver spider</name>
    <name type="synonym">Epeira ventricosa</name>
    <dbReference type="NCBI Taxonomy" id="182803"/>
    <lineage>
        <taxon>Eukaryota</taxon>
        <taxon>Metazoa</taxon>
        <taxon>Ecdysozoa</taxon>
        <taxon>Arthropoda</taxon>
        <taxon>Chelicerata</taxon>
        <taxon>Arachnida</taxon>
        <taxon>Araneae</taxon>
        <taxon>Araneomorphae</taxon>
        <taxon>Entelegynae</taxon>
        <taxon>Araneoidea</taxon>
        <taxon>Araneidae</taxon>
        <taxon>Araneus</taxon>
    </lineage>
</organism>